<keyword evidence="2" id="KW-1185">Reference proteome</keyword>
<evidence type="ECO:0000313" key="1">
    <source>
        <dbReference type="EMBL" id="CAK9061047.1"/>
    </source>
</evidence>
<reference evidence="1 2" key="1">
    <citation type="submission" date="2024-02" db="EMBL/GenBank/DDBJ databases">
        <authorList>
            <person name="Chen Y."/>
            <person name="Shah S."/>
            <person name="Dougan E. K."/>
            <person name="Thang M."/>
            <person name="Chan C."/>
        </authorList>
    </citation>
    <scope>NUCLEOTIDE SEQUENCE [LARGE SCALE GENOMIC DNA]</scope>
</reference>
<organism evidence="1 2">
    <name type="scientific">Durusdinium trenchii</name>
    <dbReference type="NCBI Taxonomy" id="1381693"/>
    <lineage>
        <taxon>Eukaryota</taxon>
        <taxon>Sar</taxon>
        <taxon>Alveolata</taxon>
        <taxon>Dinophyceae</taxon>
        <taxon>Suessiales</taxon>
        <taxon>Symbiodiniaceae</taxon>
        <taxon>Durusdinium</taxon>
    </lineage>
</organism>
<gene>
    <name evidence="1" type="ORF">SCF082_LOCUS32046</name>
</gene>
<dbReference type="EMBL" id="CAXAMM010027557">
    <property type="protein sequence ID" value="CAK9061047.1"/>
    <property type="molecule type" value="Genomic_DNA"/>
</dbReference>
<evidence type="ECO:0000313" key="2">
    <source>
        <dbReference type="Proteomes" id="UP001642464"/>
    </source>
</evidence>
<dbReference type="Proteomes" id="UP001642464">
    <property type="component" value="Unassembled WGS sequence"/>
</dbReference>
<comment type="caution">
    <text evidence="1">The sequence shown here is derived from an EMBL/GenBank/DDBJ whole genome shotgun (WGS) entry which is preliminary data.</text>
</comment>
<accession>A0ABP0NB80</accession>
<name>A0ABP0NB80_9DINO</name>
<sequence length="294" mass="33544">MAGKEDWPESILYEELGNSDPAWRRTQGLVPAFSEASSLLGIPYDSINTASEAVFRFDVFHNYHLGVGKNYISSAVVMVMELIPTSIEQAFQQLTADFQAYCKRMKESPYHKRLTAVLFGVHTGFQECPDGGWSKGDFTRLLHLWFADYCSREVIGKTQEPVYLMCAEATAKINEFIGGLYHEGIFIKPERAQTLAESGLSFLQLYLKLARCCFERRQKRFPIMPKCHYLHHQMLDVLEQGRAGKLAVNCLVYSCQMQEDFVGRPSRLARRVSSRTTAMRVIQRLFLSIRSLGD</sequence>
<proteinExistence type="predicted"/>
<protein>
    <submittedName>
        <fullName evidence="1">Uncharacterized protein</fullName>
    </submittedName>
</protein>